<name>A0A8T3VI07_9EURY</name>
<organism evidence="1 2">
    <name type="scientific">Methanobrevibacter millerae</name>
    <dbReference type="NCBI Taxonomy" id="230361"/>
    <lineage>
        <taxon>Archaea</taxon>
        <taxon>Methanobacteriati</taxon>
        <taxon>Methanobacteriota</taxon>
        <taxon>Methanomada group</taxon>
        <taxon>Methanobacteria</taxon>
        <taxon>Methanobacteriales</taxon>
        <taxon>Methanobacteriaceae</taxon>
        <taxon>Methanobrevibacter</taxon>
    </lineage>
</organism>
<gene>
    <name evidence="1" type="ORF">E7Z73_01465</name>
</gene>
<dbReference type="InterPro" id="IPR013783">
    <property type="entry name" value="Ig-like_fold"/>
</dbReference>
<dbReference type="GO" id="GO:0006508">
    <property type="term" value="P:proteolysis"/>
    <property type="evidence" value="ECO:0007669"/>
    <property type="project" value="InterPro"/>
</dbReference>
<protein>
    <submittedName>
        <fullName evidence="1">Uncharacterized protein</fullName>
    </submittedName>
</protein>
<dbReference type="AlphaFoldDB" id="A0A8T3VI07"/>
<dbReference type="Proteomes" id="UP000762703">
    <property type="component" value="Unassembled WGS sequence"/>
</dbReference>
<dbReference type="PANTHER" id="PTHR12994:SF17">
    <property type="entry name" value="LD30995P"/>
    <property type="match status" value="1"/>
</dbReference>
<comment type="caution">
    <text evidence="1">The sequence shown here is derived from an EMBL/GenBank/DDBJ whole genome shotgun (WGS) entry which is preliminary data.</text>
</comment>
<evidence type="ECO:0000313" key="1">
    <source>
        <dbReference type="EMBL" id="MBE6504401.1"/>
    </source>
</evidence>
<dbReference type="GO" id="GO:0016805">
    <property type="term" value="F:dipeptidase activity"/>
    <property type="evidence" value="ECO:0007669"/>
    <property type="project" value="InterPro"/>
</dbReference>
<accession>A0A8T3VI07</accession>
<dbReference type="Gene3D" id="2.60.40.10">
    <property type="entry name" value="Immunoglobulins"/>
    <property type="match status" value="1"/>
</dbReference>
<dbReference type="Gene3D" id="3.60.60.10">
    <property type="entry name" value="Penicillin V Acylase, Chain A"/>
    <property type="match status" value="1"/>
</dbReference>
<evidence type="ECO:0000313" key="2">
    <source>
        <dbReference type="Proteomes" id="UP000762703"/>
    </source>
</evidence>
<proteinExistence type="predicted"/>
<sequence>MLGLNYSPKKLVFLVFCILLICSMQACFACTAVYVGSDVSEDGSIIVARSNDYPAVWGNHITVTPGVENESGRTMPVSVDGNVKTEIPETTYQYTATPYMNSTMASNGNGAPDAAVCTNEYGVIMTMSVTAYLNDEALKADPWVDGGICEDAAVDLVICQSKTAREAVDVLLGIMDKYGSSESNIAIIADQNEAWYVEMYTGYQYAAVKLPNDKVSVFGNEYSLEYLSDFEEFITSKELITLAEENGFAVRGKNNEINLFETYSGKKITMDSAHMRTWIGHQILAPSQFGEDYNKSAMYPLCFSPDKNVSLQDVCQILRNRYDGTKYSPDEVGNISVRPIGTDTALSAHVVQIFPDLPSEMSCVSWVSCGPPIYGVFVPVSNLCINVSDVYGANQPAEDKGVFDIDNYPYYVFKELCNRCIKPDSYRSYGKSVKEYWYNVESDMFAEMSEILAQAAKMTDVNDRAIYITSYCNYVQNRAFEDGKKLLEEVPIPVTITAGNLITNCTEFEYDAALKYNNLSGIANKTLLFDIGEETYSGITDSSGVATIIAILPNGEYPITVRFMGDGNLGEKTQQATIFVNSTKAVDLKAPEIEMYYKNGTQFVVALTLNGTAIVNETVIININGVNNTRKTDENGTVRMAINLDKGEYDVAVFYEGSSSYDPAKVNSKVTVLSTINGNDVTKIYKNATQYYATFLDGEGNPLTNGTAVFNINGVMYERKINENGTAKLNINLDQGTYIITAIHPNGEEHSNTITVLPKITENKDLTKFYRNGSQYIVKLLDDEGNAVGAGETVTFNINGVMYERKTNESGYAKLNINLQQGTYVITASYGGCNVANNITVLSVLSAEDLTKVYGTPDQFVATLVDGQGNAFANETLSFNINGVMYERTTNATGQARLNINLMAGEYIITSSYEGCNIANTIKVTA</sequence>
<dbReference type="InterPro" id="IPR005322">
    <property type="entry name" value="Peptidase_C69"/>
</dbReference>
<dbReference type="Pfam" id="PF03577">
    <property type="entry name" value="Peptidase_C69"/>
    <property type="match status" value="1"/>
</dbReference>
<dbReference type="GO" id="GO:0070004">
    <property type="term" value="F:cysteine-type exopeptidase activity"/>
    <property type="evidence" value="ECO:0007669"/>
    <property type="project" value="InterPro"/>
</dbReference>
<reference evidence="1" key="1">
    <citation type="submission" date="2019-04" db="EMBL/GenBank/DDBJ databases">
        <title>Evolution of Biomass-Degrading Anaerobic Consortia Revealed by Metagenomics.</title>
        <authorList>
            <person name="Peng X."/>
        </authorList>
    </citation>
    <scope>NUCLEOTIDE SEQUENCE</scope>
    <source>
        <strain evidence="1">SIG12</strain>
    </source>
</reference>
<dbReference type="PANTHER" id="PTHR12994">
    <property type="entry name" value="SECERNIN"/>
    <property type="match status" value="1"/>
</dbReference>
<dbReference type="EMBL" id="SUTE01000010">
    <property type="protein sequence ID" value="MBE6504401.1"/>
    <property type="molecule type" value="Genomic_DNA"/>
</dbReference>